<dbReference type="NCBIfam" id="NF045536">
    <property type="entry name" value="phasin_PhaP6"/>
    <property type="match status" value="1"/>
</dbReference>
<dbReference type="EMBL" id="SMFQ01000005">
    <property type="protein sequence ID" value="TCJ82600.1"/>
    <property type="molecule type" value="Genomic_DNA"/>
</dbReference>
<sequence length="139" mass="15837">MTKSKSTTANNNNVKKSIAMQSVELSTSVPEVMARRIGQFMFAGYQPNENHQEEFELMWSEKSDAFVESWQAMAEQTSKINQEIYSSVVKAMFTPWWEMNALEVCTPKKMNKAALSIINKGLEPIHAKTTSNAERLKNR</sequence>
<dbReference type="RefSeq" id="WP_131907113.1">
    <property type="nucleotide sequence ID" value="NZ_BAAAFU010000007.1"/>
</dbReference>
<dbReference type="InterPro" id="IPR053785">
    <property type="entry name" value="PhaP6-like"/>
</dbReference>
<comment type="caution">
    <text evidence="1">The sequence shown here is derived from an EMBL/GenBank/DDBJ whole genome shotgun (WGS) entry which is preliminary data.</text>
</comment>
<dbReference type="Proteomes" id="UP000294887">
    <property type="component" value="Unassembled WGS sequence"/>
</dbReference>
<reference evidence="1 2" key="1">
    <citation type="submission" date="2019-03" db="EMBL/GenBank/DDBJ databases">
        <title>Genomic Encyclopedia of Type Strains, Phase IV (KMG-IV): sequencing the most valuable type-strain genomes for metagenomic binning, comparative biology and taxonomic classification.</title>
        <authorList>
            <person name="Goeker M."/>
        </authorList>
    </citation>
    <scope>NUCLEOTIDE SEQUENCE [LARGE SCALE GENOMIC DNA]</scope>
    <source>
        <strain evidence="1 2">DSM 24830</strain>
    </source>
</reference>
<evidence type="ECO:0000313" key="1">
    <source>
        <dbReference type="EMBL" id="TCJ82600.1"/>
    </source>
</evidence>
<keyword evidence="2" id="KW-1185">Reference proteome</keyword>
<proteinExistence type="predicted"/>
<evidence type="ECO:0000313" key="2">
    <source>
        <dbReference type="Proteomes" id="UP000294887"/>
    </source>
</evidence>
<organism evidence="1 2">
    <name type="scientific">Cocleimonas flava</name>
    <dbReference type="NCBI Taxonomy" id="634765"/>
    <lineage>
        <taxon>Bacteria</taxon>
        <taxon>Pseudomonadati</taxon>
        <taxon>Pseudomonadota</taxon>
        <taxon>Gammaproteobacteria</taxon>
        <taxon>Thiotrichales</taxon>
        <taxon>Thiotrichaceae</taxon>
        <taxon>Cocleimonas</taxon>
    </lineage>
</organism>
<accession>A0A4R1EQB8</accession>
<dbReference type="OrthoDB" id="5625573at2"/>
<protein>
    <submittedName>
        <fullName evidence="1">Uncharacterized protein</fullName>
    </submittedName>
</protein>
<dbReference type="AlphaFoldDB" id="A0A4R1EQB8"/>
<name>A0A4R1EQB8_9GAMM</name>
<gene>
    <name evidence="1" type="ORF">EV695_3331</name>
</gene>